<feature type="chain" id="PRO_5011457187" evidence="2">
    <location>
        <begin position="31"/>
        <end position="273"/>
    </location>
</feature>
<proteinExistence type="inferred from homology"/>
<dbReference type="SUPFAM" id="SSF52799">
    <property type="entry name" value="(Phosphotyrosine protein) phosphatases II"/>
    <property type="match status" value="1"/>
</dbReference>
<evidence type="ECO:0000313" key="3">
    <source>
        <dbReference type="EMBL" id="SEK55664.1"/>
    </source>
</evidence>
<name>A0A1H7HZU4_9NOCA</name>
<dbReference type="AlphaFoldDB" id="A0A1H7HZU4"/>
<dbReference type="Gene3D" id="3.90.190.10">
    <property type="entry name" value="Protein tyrosine phosphatase superfamily"/>
    <property type="match status" value="1"/>
</dbReference>
<accession>A0A1H7HZU4</accession>
<keyword evidence="4" id="KW-1185">Reference proteome</keyword>
<dbReference type="Proteomes" id="UP000198677">
    <property type="component" value="Unassembled WGS sequence"/>
</dbReference>
<keyword evidence="2" id="KW-0732">Signal</keyword>
<dbReference type="Pfam" id="PF13350">
    <property type="entry name" value="Y_phosphatase3"/>
    <property type="match status" value="1"/>
</dbReference>
<protein>
    <submittedName>
        <fullName evidence="3">Protein-tyrosine phosphatase</fullName>
    </submittedName>
</protein>
<evidence type="ECO:0000256" key="2">
    <source>
        <dbReference type="SAM" id="SignalP"/>
    </source>
</evidence>
<dbReference type="GO" id="GO:0004721">
    <property type="term" value="F:phosphoprotein phosphatase activity"/>
    <property type="evidence" value="ECO:0007669"/>
    <property type="project" value="InterPro"/>
</dbReference>
<sequence length="273" mass="28384">MSQRTLTRTKSAAALALTAGLLLAPVPAIAAAAPTPVVAIAATDHSLHLTGAPNARDLGGYTTTDGKTVTSGLVLRSDALNALTADDLAKLVQLNVKTVEDLRSSFEISRAQDKLPAGATWVNRDVAGANPANAIAMLNLAEFYKVMPTDAGASAAFKAVLLDIKNSPDTVLYHCTSGKDRTGWLSAVLLTILGVPRETVNADYMLSNEYVDPNSGGLGSLGSISGPNPVEQAWLDNAFAAADQKYGSFDNYVSQGLGLTSQDIADLKAKLLS</sequence>
<dbReference type="InterPro" id="IPR029021">
    <property type="entry name" value="Prot-tyrosine_phosphatase-like"/>
</dbReference>
<feature type="signal peptide" evidence="2">
    <location>
        <begin position="1"/>
        <end position="30"/>
    </location>
</feature>
<evidence type="ECO:0000256" key="1">
    <source>
        <dbReference type="ARBA" id="ARBA00009580"/>
    </source>
</evidence>
<comment type="similarity">
    <text evidence="1">Belongs to the protein-tyrosine phosphatase family.</text>
</comment>
<reference evidence="4" key="1">
    <citation type="submission" date="2016-10" db="EMBL/GenBank/DDBJ databases">
        <authorList>
            <person name="Varghese N."/>
            <person name="Submissions S."/>
        </authorList>
    </citation>
    <scope>NUCLEOTIDE SEQUENCE [LARGE SCALE GENOMIC DNA]</scope>
    <source>
        <strain evidence="4">DSM 44675</strain>
    </source>
</reference>
<dbReference type="EMBL" id="FOAW01000002">
    <property type="protein sequence ID" value="SEK55664.1"/>
    <property type="molecule type" value="Genomic_DNA"/>
</dbReference>
<dbReference type="InterPro" id="IPR026893">
    <property type="entry name" value="Tyr/Ser_Pase_IphP-type"/>
</dbReference>
<dbReference type="PANTHER" id="PTHR31126">
    <property type="entry name" value="TYROSINE-PROTEIN PHOSPHATASE"/>
    <property type="match status" value="1"/>
</dbReference>
<dbReference type="OrthoDB" id="1188001at2"/>
<dbReference type="PANTHER" id="PTHR31126:SF1">
    <property type="entry name" value="TYROSINE SPECIFIC PROTEIN PHOSPHATASES DOMAIN-CONTAINING PROTEIN"/>
    <property type="match status" value="1"/>
</dbReference>
<gene>
    <name evidence="3" type="ORF">SAMN05444583_102278</name>
</gene>
<evidence type="ECO:0000313" key="4">
    <source>
        <dbReference type="Proteomes" id="UP000198677"/>
    </source>
</evidence>
<organism evidence="3 4">
    <name type="scientific">Rhodococcus maanshanensis</name>
    <dbReference type="NCBI Taxonomy" id="183556"/>
    <lineage>
        <taxon>Bacteria</taxon>
        <taxon>Bacillati</taxon>
        <taxon>Actinomycetota</taxon>
        <taxon>Actinomycetes</taxon>
        <taxon>Mycobacteriales</taxon>
        <taxon>Nocardiaceae</taxon>
        <taxon>Rhodococcus</taxon>
    </lineage>
</organism>
<dbReference type="RefSeq" id="WP_072751175.1">
    <property type="nucleotide sequence ID" value="NZ_FOAW01000002.1"/>
</dbReference>